<dbReference type="PATRIC" id="fig|1194972.3.peg.25"/>
<sequence length="359" mass="38630">MTVSSNRSPRTRAWVVTTGAVALATTLVACSGSQPQGQSDDSGKLRSVKVAWSTSGDAYVPQSQGPWRFGEMFGLDQKRDDITELSSHATAVQLLLSNRAEVVTGSFTAFVKTIQEGHNIRLFCPIQGVLTDEVVGTGDVTTIEQVTDPNVSVAVDSPGGLVDHVFNHVFASKGLDIVVADLPNVQILEDGGLRLAALASGEAQVAVLDPFELAQLQKQRDDVHTLSVVAEDMDSVGFVYAATKEWLDNNQDRAAAFCASVLEANEVAIDDIAAYTEWSNEAMDPDPAAETLEVNWSRAKEFGVWPIDIETLSEPTVETDLAIAVKAGQLNESALNLKYEDIVDIRPAEKAMELINAQQ</sequence>
<dbReference type="EMBL" id="ALQA01000001">
    <property type="protein sequence ID" value="EJZ12905.1"/>
    <property type="molecule type" value="Genomic_DNA"/>
</dbReference>
<accession>K0V5T4</accession>
<protein>
    <recommendedName>
        <fullName evidence="2">SsuA/THI5-like domain-containing protein</fullName>
    </recommendedName>
</protein>
<dbReference type="HOGENOM" id="CLU_771226_0_0_11"/>
<evidence type="ECO:0000313" key="3">
    <source>
        <dbReference type="EMBL" id="EJZ12905.1"/>
    </source>
</evidence>
<evidence type="ECO:0000256" key="1">
    <source>
        <dbReference type="SAM" id="SignalP"/>
    </source>
</evidence>
<name>K0V5T4_MYCVA</name>
<organism evidence="3 4">
    <name type="scientific">Mycolicibacterium vaccae ATCC 25954</name>
    <dbReference type="NCBI Taxonomy" id="1194972"/>
    <lineage>
        <taxon>Bacteria</taxon>
        <taxon>Bacillati</taxon>
        <taxon>Actinomycetota</taxon>
        <taxon>Actinomycetes</taxon>
        <taxon>Mycobacteriales</taxon>
        <taxon>Mycobacteriaceae</taxon>
        <taxon>Mycolicibacterium</taxon>
    </lineage>
</organism>
<dbReference type="Proteomes" id="UP000006072">
    <property type="component" value="Unassembled WGS sequence"/>
</dbReference>
<comment type="caution">
    <text evidence="3">The sequence shown here is derived from an EMBL/GenBank/DDBJ whole genome shotgun (WGS) entry which is preliminary data.</text>
</comment>
<dbReference type="RefSeq" id="WP_003928400.1">
    <property type="nucleotide sequence ID" value="NZ_JH814683.1"/>
</dbReference>
<proteinExistence type="predicted"/>
<feature type="signal peptide" evidence="1">
    <location>
        <begin position="1"/>
        <end position="29"/>
    </location>
</feature>
<dbReference type="Pfam" id="PF09084">
    <property type="entry name" value="NMT1"/>
    <property type="match status" value="1"/>
</dbReference>
<reference evidence="3 4" key="1">
    <citation type="journal article" date="2012" name="J. Bacteriol.">
        <title>Complete Genome Sequence of Mycobacterium vaccae Type Strain ATCC 25954.</title>
        <authorList>
            <person name="Ho Y.S."/>
            <person name="Adroub S.A."/>
            <person name="Abadi M."/>
            <person name="Al Alwan B."/>
            <person name="Alkhateeb R."/>
            <person name="Gao G."/>
            <person name="Ragab A."/>
            <person name="Ali S."/>
            <person name="van Soolingen D."/>
            <person name="Bitter W."/>
            <person name="Pain A."/>
            <person name="Abdallah A.M."/>
        </authorList>
    </citation>
    <scope>NUCLEOTIDE SEQUENCE [LARGE SCALE GENOMIC DNA]</scope>
    <source>
        <strain evidence="3 4">ATCC 25954</strain>
    </source>
</reference>
<gene>
    <name evidence="3" type="ORF">MVAC_00115</name>
</gene>
<dbReference type="AlphaFoldDB" id="K0V5T4"/>
<dbReference type="Gene3D" id="3.40.190.10">
    <property type="entry name" value="Periplasmic binding protein-like II"/>
    <property type="match status" value="2"/>
</dbReference>
<keyword evidence="4" id="KW-1185">Reference proteome</keyword>
<keyword evidence="1" id="KW-0732">Signal</keyword>
<evidence type="ECO:0000259" key="2">
    <source>
        <dbReference type="Pfam" id="PF09084"/>
    </source>
</evidence>
<feature type="chain" id="PRO_5003839240" description="SsuA/THI5-like domain-containing protein" evidence="1">
    <location>
        <begin position="30"/>
        <end position="359"/>
    </location>
</feature>
<evidence type="ECO:0000313" key="4">
    <source>
        <dbReference type="Proteomes" id="UP000006072"/>
    </source>
</evidence>
<dbReference type="SUPFAM" id="SSF53850">
    <property type="entry name" value="Periplasmic binding protein-like II"/>
    <property type="match status" value="1"/>
</dbReference>
<dbReference type="InterPro" id="IPR015168">
    <property type="entry name" value="SsuA/THI5"/>
</dbReference>
<feature type="domain" description="SsuA/THI5-like" evidence="2">
    <location>
        <begin position="82"/>
        <end position="270"/>
    </location>
</feature>
<dbReference type="eggNOG" id="COG0715">
    <property type="taxonomic scope" value="Bacteria"/>
</dbReference>
<dbReference type="PROSITE" id="PS51257">
    <property type="entry name" value="PROKAR_LIPOPROTEIN"/>
    <property type="match status" value="1"/>
</dbReference>